<dbReference type="SUPFAM" id="SSF51182">
    <property type="entry name" value="RmlC-like cupins"/>
    <property type="match status" value="1"/>
</dbReference>
<name>A0A926E0C8_9FIRM</name>
<dbReference type="Pfam" id="PF07883">
    <property type="entry name" value="Cupin_2"/>
    <property type="match status" value="1"/>
</dbReference>
<accession>A0A926E0C8</accession>
<dbReference type="Gene3D" id="2.60.120.10">
    <property type="entry name" value="Jelly Rolls"/>
    <property type="match status" value="1"/>
</dbReference>
<organism evidence="2 3">
    <name type="scientific">Fumia xinanensis</name>
    <dbReference type="NCBI Taxonomy" id="2763659"/>
    <lineage>
        <taxon>Bacteria</taxon>
        <taxon>Bacillati</taxon>
        <taxon>Bacillota</taxon>
        <taxon>Clostridia</taxon>
        <taxon>Eubacteriales</taxon>
        <taxon>Oscillospiraceae</taxon>
        <taxon>Fumia</taxon>
    </lineage>
</organism>
<protein>
    <submittedName>
        <fullName evidence="2">Cupin domain-containing protein</fullName>
    </submittedName>
</protein>
<dbReference type="InterPro" id="IPR011051">
    <property type="entry name" value="RmlC_Cupin_sf"/>
</dbReference>
<gene>
    <name evidence="2" type="ORF">H8710_00880</name>
</gene>
<dbReference type="RefSeq" id="WP_249293503.1">
    <property type="nucleotide sequence ID" value="NZ_JACRSV010000001.1"/>
</dbReference>
<proteinExistence type="predicted"/>
<sequence length="108" mass="12352">MNLFAHLDPNTEEEKVDIMYRNAHARVERIVSSGQVSPGGFWYEQDEDEWVLVLQGEGRIQYEKGNEAVLRTGDCILLPAGKRHRVSYTSQNPPCIWLCVFSGKEVNK</sequence>
<dbReference type="InterPro" id="IPR014710">
    <property type="entry name" value="RmlC-like_jellyroll"/>
</dbReference>
<dbReference type="CDD" id="cd06981">
    <property type="entry name" value="cupin_reut_a1446"/>
    <property type="match status" value="1"/>
</dbReference>
<reference evidence="2" key="1">
    <citation type="submission" date="2020-08" db="EMBL/GenBank/DDBJ databases">
        <title>Genome public.</title>
        <authorList>
            <person name="Liu C."/>
            <person name="Sun Q."/>
        </authorList>
    </citation>
    <scope>NUCLEOTIDE SEQUENCE</scope>
    <source>
        <strain evidence="2">NSJ-33</strain>
    </source>
</reference>
<evidence type="ECO:0000313" key="2">
    <source>
        <dbReference type="EMBL" id="MBC8558612.1"/>
    </source>
</evidence>
<feature type="domain" description="Cupin type-2" evidence="1">
    <location>
        <begin position="44"/>
        <end position="101"/>
    </location>
</feature>
<dbReference type="InterPro" id="IPR013096">
    <property type="entry name" value="Cupin_2"/>
</dbReference>
<dbReference type="Proteomes" id="UP000610760">
    <property type="component" value="Unassembled WGS sequence"/>
</dbReference>
<dbReference type="EMBL" id="JACRSV010000001">
    <property type="protein sequence ID" value="MBC8558612.1"/>
    <property type="molecule type" value="Genomic_DNA"/>
</dbReference>
<keyword evidence="3" id="KW-1185">Reference proteome</keyword>
<evidence type="ECO:0000313" key="3">
    <source>
        <dbReference type="Proteomes" id="UP000610760"/>
    </source>
</evidence>
<evidence type="ECO:0000259" key="1">
    <source>
        <dbReference type="Pfam" id="PF07883"/>
    </source>
</evidence>
<dbReference type="AlphaFoldDB" id="A0A926E0C8"/>
<comment type="caution">
    <text evidence="2">The sequence shown here is derived from an EMBL/GenBank/DDBJ whole genome shotgun (WGS) entry which is preliminary data.</text>
</comment>